<dbReference type="AlphaFoldDB" id="A0A507B3P9"/>
<reference evidence="1 2" key="1">
    <citation type="submission" date="2019-06" db="EMBL/GenBank/DDBJ databases">
        <title>Draft genome sequence of the filamentous fungus Phialemoniopsis curvata isolated from diesel fuel.</title>
        <authorList>
            <person name="Varaljay V.A."/>
            <person name="Lyon W.J."/>
            <person name="Crouch A.L."/>
            <person name="Drake C.E."/>
            <person name="Hollomon J.M."/>
            <person name="Nadeau L.J."/>
            <person name="Nunn H.S."/>
            <person name="Stevenson B.S."/>
            <person name="Bojanowski C.L."/>
            <person name="Crookes-Goodson W.J."/>
        </authorList>
    </citation>
    <scope>NUCLEOTIDE SEQUENCE [LARGE SCALE GENOMIC DNA]</scope>
    <source>
        <strain evidence="1 2">D216</strain>
    </source>
</reference>
<organism evidence="1 2">
    <name type="scientific">Thyridium curvatum</name>
    <dbReference type="NCBI Taxonomy" id="1093900"/>
    <lineage>
        <taxon>Eukaryota</taxon>
        <taxon>Fungi</taxon>
        <taxon>Dikarya</taxon>
        <taxon>Ascomycota</taxon>
        <taxon>Pezizomycotina</taxon>
        <taxon>Sordariomycetes</taxon>
        <taxon>Sordariomycetidae</taxon>
        <taxon>Thyridiales</taxon>
        <taxon>Thyridiaceae</taxon>
        <taxon>Thyridium</taxon>
    </lineage>
</organism>
<keyword evidence="2" id="KW-1185">Reference proteome</keyword>
<dbReference type="EMBL" id="SKBQ01000045">
    <property type="protein sequence ID" value="TPX11949.1"/>
    <property type="molecule type" value="Genomic_DNA"/>
</dbReference>
<name>A0A507B3P9_9PEZI</name>
<evidence type="ECO:0000313" key="1">
    <source>
        <dbReference type="EMBL" id="TPX11949.1"/>
    </source>
</evidence>
<protein>
    <submittedName>
        <fullName evidence="1">Uncharacterized protein</fullName>
    </submittedName>
</protein>
<gene>
    <name evidence="1" type="ORF">E0L32_007447</name>
</gene>
<dbReference type="RefSeq" id="XP_030993660.1">
    <property type="nucleotide sequence ID" value="XM_031142192.1"/>
</dbReference>
<dbReference type="GeneID" id="41974894"/>
<accession>A0A507B3P9</accession>
<proteinExistence type="predicted"/>
<sequence>MSEDSRQSDHDGSGIAKSSMGLFAKLPLHLMIRIGRFLREDGSLNHVTKLSKSLRRLYLPHLVHTIDHRGPPFLLTRRLKAFADERGRLITGQDHMHGAVRSLTISVIPYDEHKSPHSPGRWDDLHDMIHDDGDALPELIAECIRYTTNLQGLSLNIRDLEAEQNKKMLDLLSDKSDLRIDVKNLRLRVLRDLPSYQENYFADPGKMFEGWTDHSLQTLQVNCNLGCLWPLYNRQNQLRSLSIVLDDNVDELFDMKKKDRDLICAFALMVRLACYHFPSLEALVLQDYTADLPLCVVYSVPTDNRGATIEPAAQASGLIPTASRYGTELVTWDVTL</sequence>
<evidence type="ECO:0000313" key="2">
    <source>
        <dbReference type="Proteomes" id="UP000319257"/>
    </source>
</evidence>
<dbReference type="Proteomes" id="UP000319257">
    <property type="component" value="Unassembled WGS sequence"/>
</dbReference>
<dbReference type="InParanoid" id="A0A507B3P9"/>
<comment type="caution">
    <text evidence="1">The sequence shown here is derived from an EMBL/GenBank/DDBJ whole genome shotgun (WGS) entry which is preliminary data.</text>
</comment>